<feature type="compositionally biased region" description="Low complexity" evidence="4">
    <location>
        <begin position="70"/>
        <end position="85"/>
    </location>
</feature>
<evidence type="ECO:0008006" key="7">
    <source>
        <dbReference type="Google" id="ProtNLM"/>
    </source>
</evidence>
<dbReference type="GO" id="GO:0002182">
    <property type="term" value="P:cytoplasmic translational elongation"/>
    <property type="evidence" value="ECO:0007669"/>
    <property type="project" value="InterPro"/>
</dbReference>
<evidence type="ECO:0000313" key="5">
    <source>
        <dbReference type="EMBL" id="KRX10281.1"/>
    </source>
</evidence>
<dbReference type="OMA" id="MKVIASY"/>
<keyword evidence="6" id="KW-1185">Reference proteome</keyword>
<proteinExistence type="inferred from homology"/>
<comment type="caution">
    <text evidence="5">The sequence shown here is derived from an EMBL/GenBank/DDBJ whole genome shotgun (WGS) entry which is preliminary data.</text>
</comment>
<name>A0A0V0R719_PSEPJ</name>
<dbReference type="InterPro" id="IPR044076">
    <property type="entry name" value="Ribosomal_P2"/>
</dbReference>
<evidence type="ECO:0000256" key="3">
    <source>
        <dbReference type="ARBA" id="ARBA00023274"/>
    </source>
</evidence>
<evidence type="ECO:0000256" key="4">
    <source>
        <dbReference type="SAM" id="MobiDB-lite"/>
    </source>
</evidence>
<dbReference type="OrthoDB" id="1227494at2759"/>
<dbReference type="Proteomes" id="UP000054937">
    <property type="component" value="Unassembled WGS sequence"/>
</dbReference>
<dbReference type="FunCoup" id="A0A0V0R719">
    <property type="interactions" value="193"/>
</dbReference>
<dbReference type="Gene3D" id="1.10.10.1410">
    <property type="match status" value="1"/>
</dbReference>
<reference evidence="5 6" key="1">
    <citation type="journal article" date="2015" name="Sci. Rep.">
        <title>Genome of the facultative scuticociliatosis pathogen Pseudocohnilembus persalinus provides insight into its virulence through horizontal gene transfer.</title>
        <authorList>
            <person name="Xiong J."/>
            <person name="Wang G."/>
            <person name="Cheng J."/>
            <person name="Tian M."/>
            <person name="Pan X."/>
            <person name="Warren A."/>
            <person name="Jiang C."/>
            <person name="Yuan D."/>
            <person name="Miao W."/>
        </authorList>
    </citation>
    <scope>NUCLEOTIDE SEQUENCE [LARGE SCALE GENOMIC DNA]</scope>
    <source>
        <strain evidence="5">36N120E</strain>
    </source>
</reference>
<dbReference type="Pfam" id="PF00428">
    <property type="entry name" value="Ribosomal_60s"/>
    <property type="match status" value="1"/>
</dbReference>
<dbReference type="CDD" id="cd05833">
    <property type="entry name" value="Ribosomal_P2"/>
    <property type="match status" value="1"/>
</dbReference>
<dbReference type="FunFam" id="1.10.10.1410:FF:000002">
    <property type="entry name" value="60S acidic ribosomal protein P2"/>
    <property type="match status" value="1"/>
</dbReference>
<comment type="similarity">
    <text evidence="1">Belongs to the eukaryotic ribosomal protein P1/P2 family.</text>
</comment>
<dbReference type="InterPro" id="IPR038716">
    <property type="entry name" value="P1/P2_N_sf"/>
</dbReference>
<dbReference type="InterPro" id="IPR027534">
    <property type="entry name" value="Ribosomal_P1/P2"/>
</dbReference>
<dbReference type="AlphaFoldDB" id="A0A0V0R719"/>
<keyword evidence="3" id="KW-0687">Ribonucleoprotein</keyword>
<protein>
    <recommendedName>
        <fullName evidence="7">60S acidic ribosomal protein P2</fullName>
    </recommendedName>
</protein>
<organism evidence="5 6">
    <name type="scientific">Pseudocohnilembus persalinus</name>
    <name type="common">Ciliate</name>
    <dbReference type="NCBI Taxonomy" id="266149"/>
    <lineage>
        <taxon>Eukaryota</taxon>
        <taxon>Sar</taxon>
        <taxon>Alveolata</taxon>
        <taxon>Ciliophora</taxon>
        <taxon>Intramacronucleata</taxon>
        <taxon>Oligohymenophorea</taxon>
        <taxon>Scuticociliatia</taxon>
        <taxon>Philasterida</taxon>
        <taxon>Pseudocohnilembidae</taxon>
        <taxon>Pseudocohnilembus</taxon>
    </lineage>
</organism>
<accession>A0A0V0R719</accession>
<dbReference type="InParanoid" id="A0A0V0R719"/>
<dbReference type="HAMAP" id="MF_01478">
    <property type="entry name" value="Ribosomal_L12_arch"/>
    <property type="match status" value="1"/>
</dbReference>
<dbReference type="GO" id="GO:0003735">
    <property type="term" value="F:structural constituent of ribosome"/>
    <property type="evidence" value="ECO:0007669"/>
    <property type="project" value="InterPro"/>
</dbReference>
<evidence type="ECO:0000256" key="2">
    <source>
        <dbReference type="ARBA" id="ARBA00022980"/>
    </source>
</evidence>
<dbReference type="PANTHER" id="PTHR21141:SF5">
    <property type="entry name" value="LARGE RIBOSOMAL SUBUNIT PROTEIN P2"/>
    <property type="match status" value="1"/>
</dbReference>
<evidence type="ECO:0000313" key="6">
    <source>
        <dbReference type="Proteomes" id="UP000054937"/>
    </source>
</evidence>
<sequence>MKYLAAYSLLVLGGNATPSAADVKKVLGAVEAEVDDSTLNTVIESLKGKPLNEIIAAGLSKVPSLGGGRAAAAAPAQQQQAAKQEAPVEEKKEEEEEMDLGGGGLFGDDEDY</sequence>
<dbReference type="PANTHER" id="PTHR21141">
    <property type="entry name" value="60S ACIDIC RIBOSOMAL PROTEIN FAMILY MEMBER"/>
    <property type="match status" value="1"/>
</dbReference>
<evidence type="ECO:0000256" key="1">
    <source>
        <dbReference type="ARBA" id="ARBA00005436"/>
    </source>
</evidence>
<keyword evidence="2" id="KW-0689">Ribosomal protein</keyword>
<dbReference type="EMBL" id="LDAU01000032">
    <property type="protein sequence ID" value="KRX10281.1"/>
    <property type="molecule type" value="Genomic_DNA"/>
</dbReference>
<gene>
    <name evidence="5" type="ORF">PPERSA_09665</name>
</gene>
<feature type="region of interest" description="Disordered" evidence="4">
    <location>
        <begin position="65"/>
        <end position="112"/>
    </location>
</feature>
<dbReference type="GO" id="GO:0022625">
    <property type="term" value="C:cytosolic large ribosomal subunit"/>
    <property type="evidence" value="ECO:0007669"/>
    <property type="project" value="InterPro"/>
</dbReference>